<evidence type="ECO:0000259" key="1">
    <source>
        <dbReference type="PROSITE" id="PS51186"/>
    </source>
</evidence>
<dbReference type="EMBL" id="JAEPQZ010000007">
    <property type="protein sequence ID" value="KAG2179122.1"/>
    <property type="molecule type" value="Genomic_DNA"/>
</dbReference>
<dbReference type="Gene3D" id="3.40.630.90">
    <property type="match status" value="1"/>
</dbReference>
<dbReference type="PROSITE" id="PS51186">
    <property type="entry name" value="GNAT"/>
    <property type="match status" value="1"/>
</dbReference>
<protein>
    <recommendedName>
        <fullName evidence="1">N-acetyltransferase domain-containing protein</fullName>
    </recommendedName>
</protein>
<comment type="caution">
    <text evidence="2">The sequence shown here is derived from an EMBL/GenBank/DDBJ whole genome shotgun (WGS) entry which is preliminary data.</text>
</comment>
<reference evidence="2" key="1">
    <citation type="submission" date="2020-12" db="EMBL/GenBank/DDBJ databases">
        <title>Metabolic potential, ecology and presence of endohyphal bacteria is reflected in genomic diversity of Mucoromycotina.</title>
        <authorList>
            <person name="Muszewska A."/>
            <person name="Okrasinska A."/>
            <person name="Steczkiewicz K."/>
            <person name="Drgas O."/>
            <person name="Orlowska M."/>
            <person name="Perlinska-Lenart U."/>
            <person name="Aleksandrzak-Piekarczyk T."/>
            <person name="Szatraj K."/>
            <person name="Zielenkiewicz U."/>
            <person name="Pilsyk S."/>
            <person name="Malc E."/>
            <person name="Mieczkowski P."/>
            <person name="Kruszewska J.S."/>
            <person name="Biernat P."/>
            <person name="Pawlowska J."/>
        </authorList>
    </citation>
    <scope>NUCLEOTIDE SEQUENCE</scope>
    <source>
        <strain evidence="2">WA0000067209</strain>
    </source>
</reference>
<feature type="domain" description="N-acetyltransferase" evidence="1">
    <location>
        <begin position="5"/>
        <end position="166"/>
    </location>
</feature>
<dbReference type="SUPFAM" id="SSF55729">
    <property type="entry name" value="Acyl-CoA N-acyltransferases (Nat)"/>
    <property type="match status" value="1"/>
</dbReference>
<dbReference type="Pfam" id="PF18014">
    <property type="entry name" value="Acetyltransf_18"/>
    <property type="match status" value="1"/>
</dbReference>
<dbReference type="PANTHER" id="PTHR47237">
    <property type="entry name" value="SLL0310 PROTEIN"/>
    <property type="match status" value="1"/>
</dbReference>
<name>A0A8H7UEX9_MORIS</name>
<keyword evidence="3" id="KW-1185">Reference proteome</keyword>
<proteinExistence type="predicted"/>
<dbReference type="InterPro" id="IPR052729">
    <property type="entry name" value="Acyl/Acetyltrans_Enzymes"/>
</dbReference>
<dbReference type="AlphaFoldDB" id="A0A8H7UEX9"/>
<accession>A0A8H7UEX9</accession>
<dbReference type="OrthoDB" id="5771378at2759"/>
<dbReference type="Proteomes" id="UP000654370">
    <property type="component" value="Unassembled WGS sequence"/>
</dbReference>
<gene>
    <name evidence="2" type="ORF">INT43_001972</name>
</gene>
<dbReference type="Gene3D" id="3.40.630.30">
    <property type="match status" value="1"/>
</dbReference>
<dbReference type="InterPro" id="IPR000182">
    <property type="entry name" value="GNAT_dom"/>
</dbReference>
<organism evidence="2 3">
    <name type="scientific">Mortierella isabellina</name>
    <name type="common">Filamentous fungus</name>
    <name type="synonym">Umbelopsis isabellina</name>
    <dbReference type="NCBI Taxonomy" id="91625"/>
    <lineage>
        <taxon>Eukaryota</taxon>
        <taxon>Fungi</taxon>
        <taxon>Fungi incertae sedis</taxon>
        <taxon>Mucoromycota</taxon>
        <taxon>Mucoromycotina</taxon>
        <taxon>Umbelopsidomycetes</taxon>
        <taxon>Umbelopsidales</taxon>
        <taxon>Umbelopsidaceae</taxon>
        <taxon>Umbelopsis</taxon>
    </lineage>
</organism>
<evidence type="ECO:0000313" key="3">
    <source>
        <dbReference type="Proteomes" id="UP000654370"/>
    </source>
</evidence>
<dbReference type="PANTHER" id="PTHR47237:SF1">
    <property type="entry name" value="SLL0310 PROTEIN"/>
    <property type="match status" value="1"/>
</dbReference>
<dbReference type="InterPro" id="IPR041496">
    <property type="entry name" value="YitH/HolE_GNAT"/>
</dbReference>
<dbReference type="InterPro" id="IPR016181">
    <property type="entry name" value="Acyl_CoA_acyltransferase"/>
</dbReference>
<sequence>MARGLQIRQCTLEEAKSCFYEWAKAEQWNPGLEGAELQQVYYPTDSQGFFVGSIEDPDIPGKEKIISAISSVRYGLESGWVGYYLVHPKERSKGYGHAIFKHAILHMGDRPHIGLDAVIPQVHNYEKSGFTSVWENQRRVGGIDNVISKLSSLESLTDVSYSKMCDVPIDQINDLEFRYNGFIRPKFIQNWVEFHSQSEKLGRFGYAIMDHGRLVGYGCARAATTSFRVGPIFAESLDIAKALLYKLATSVKETMDASNDIPPSINPNFEVDICAANPQAVSFYESLGMSNALPTKRMWKGQPPKVDIDGIYALSTLELG</sequence>
<evidence type="ECO:0000313" key="2">
    <source>
        <dbReference type="EMBL" id="KAG2179122.1"/>
    </source>
</evidence>
<dbReference type="GO" id="GO:0016747">
    <property type="term" value="F:acyltransferase activity, transferring groups other than amino-acyl groups"/>
    <property type="evidence" value="ECO:0007669"/>
    <property type="project" value="InterPro"/>
</dbReference>
<dbReference type="CDD" id="cd04301">
    <property type="entry name" value="NAT_SF"/>
    <property type="match status" value="1"/>
</dbReference>